<evidence type="ECO:0000256" key="1">
    <source>
        <dbReference type="SAM" id="Phobius"/>
    </source>
</evidence>
<organism evidence="2 3">
    <name type="scientific">Pseudoalteromonas arctica A 37-1-2</name>
    <dbReference type="NCBI Taxonomy" id="1117313"/>
    <lineage>
        <taxon>Bacteria</taxon>
        <taxon>Pseudomonadati</taxon>
        <taxon>Pseudomonadota</taxon>
        <taxon>Gammaproteobacteria</taxon>
        <taxon>Alteromonadales</taxon>
        <taxon>Pseudoalteromonadaceae</taxon>
        <taxon>Pseudoalteromonas</taxon>
    </lineage>
</organism>
<name>A0A290RZT8_9GAMM</name>
<dbReference type="AlphaFoldDB" id="A0A290RZT8"/>
<keyword evidence="1" id="KW-0812">Transmembrane</keyword>
<reference evidence="2 3" key="1">
    <citation type="journal article" date="2012" name="J. Bacteriol.">
        <title>Genome sequences of type strains of seven species of the marine bacterium Pseudoalteromonas.</title>
        <authorList>
            <person name="Xie B.B."/>
            <person name="Shu Y.L."/>
            <person name="Qin Q.L."/>
            <person name="Rong J.C."/>
            <person name="Zhang X.Y."/>
            <person name="Chen X.L."/>
            <person name="Shi M."/>
            <person name="He H.L."/>
            <person name="Zhou B.C."/>
            <person name="Zhang Y.Z."/>
        </authorList>
    </citation>
    <scope>NUCLEOTIDE SEQUENCE [LARGE SCALE GENOMIC DNA]</scope>
    <source>
        <strain evidence="2 3">A 37-1-2</strain>
    </source>
</reference>
<keyword evidence="1" id="KW-0472">Membrane</keyword>
<dbReference type="KEGG" id="part:PARC_a0809"/>
<feature type="transmembrane region" description="Helical" evidence="1">
    <location>
        <begin position="26"/>
        <end position="46"/>
    </location>
</feature>
<proteinExistence type="predicted"/>
<gene>
    <name evidence="2" type="ORF">PARC_a0809</name>
</gene>
<dbReference type="EMBL" id="CP011025">
    <property type="protein sequence ID" value="ATC85506.1"/>
    <property type="molecule type" value="Genomic_DNA"/>
</dbReference>
<dbReference type="Proteomes" id="UP000016505">
    <property type="component" value="Chromosome I"/>
</dbReference>
<evidence type="ECO:0000313" key="2">
    <source>
        <dbReference type="EMBL" id="ATC85506.1"/>
    </source>
</evidence>
<accession>A0A290RZT8</accession>
<keyword evidence="1" id="KW-1133">Transmembrane helix</keyword>
<protein>
    <submittedName>
        <fullName evidence="2">Uncharacterized protein</fullName>
    </submittedName>
</protein>
<sequence>MVEISPIQLLLQPLFTKNSQTVLQSVRFFCLYLINLMAYDVFLFFIF</sequence>
<evidence type="ECO:0000313" key="3">
    <source>
        <dbReference type="Proteomes" id="UP000016505"/>
    </source>
</evidence>